<feature type="domain" description="Transposase IS801/IS1294" evidence="1">
    <location>
        <begin position="64"/>
        <end position="229"/>
    </location>
</feature>
<gene>
    <name evidence="2" type="ORF">IB647_07345</name>
    <name evidence="3" type="ORF">IB647_09030</name>
</gene>
<dbReference type="Pfam" id="PF04986">
    <property type="entry name" value="Y2_Tnp"/>
    <property type="match status" value="1"/>
</dbReference>
<reference evidence="3 4" key="1">
    <citation type="submission" date="2020-09" db="EMBL/GenBank/DDBJ databases">
        <title>Development of specific Francisella tularensis PCR assay based on in-depth characterization of family Francisellaceae.</title>
        <authorList>
            <person name="Ohrman C."/>
            <person name="Sahl J."/>
            <person name="Sjodin A."/>
            <person name="Uneklint I."/>
            <person name="Ballard R."/>
            <person name="Karlsson L."/>
            <person name="Mcdonough R."/>
            <person name="Sundell D."/>
            <person name="Soria K."/>
            <person name="Brindeflk B."/>
            <person name="Vallesi A."/>
            <person name="Ramirez-Paredes J.G."/>
            <person name="Colquhoun D."/>
            <person name="Myrtennas K."/>
            <person name="Birdsell D."/>
            <person name="Johansson A."/>
            <person name="Wagner D."/>
            <person name="Forsman M."/>
        </authorList>
    </citation>
    <scope>NUCLEOTIDE SEQUENCE [LARGE SCALE GENOMIC DNA]</scope>
    <source>
        <strain evidence="3 4">FSC1140</strain>
    </source>
</reference>
<dbReference type="RefSeq" id="WP_159185045.1">
    <property type="nucleotide sequence ID" value="NZ_JACVJL010000103.1"/>
</dbReference>
<dbReference type="GO" id="GO:0004803">
    <property type="term" value="F:transposase activity"/>
    <property type="evidence" value="ECO:0007669"/>
    <property type="project" value="InterPro"/>
</dbReference>
<dbReference type="InterPro" id="IPR007069">
    <property type="entry name" value="Transposase_32"/>
</dbReference>
<dbReference type="AlphaFoldDB" id="A0A9Q2KYC6"/>
<name>A0A9Q2KYC6_9GAMM</name>
<dbReference type="GeneID" id="93256077"/>
<dbReference type="GO" id="GO:0003677">
    <property type="term" value="F:DNA binding"/>
    <property type="evidence" value="ECO:0007669"/>
    <property type="project" value="InterPro"/>
</dbReference>
<protein>
    <submittedName>
        <fullName evidence="3">Transposase</fullName>
    </submittedName>
</protein>
<dbReference type="PANTHER" id="PTHR37023">
    <property type="entry name" value="TRANSPOSASE"/>
    <property type="match status" value="1"/>
</dbReference>
<sequence length="306" mass="36265">MAIDRWIEDIKDIFPECKYQHITFTMPNVLWQVFKDNRDRLGDLFKCACKPLLKTAKEKGIKVGIFSALHTYGRQLNWNTHIHLSVSMGGLTKDGKWKDLRFSKKKIMPMWRYAVIKLIREIIDNGYDKISKDLTRIQYERPWVVHFDKPIEHFEHTITYIGRYIKKPPIAMSKIKEYDGNTIKFRFLNHRNNKHQDLEMTMDEFIERFIQHIPEKGFRMIRYYGFLSNAVRGKLLPKIYELLGHKPKVKVDISYQQMSLLSFNVDPLKCILCGAQLLPSFRVIGKSTKQLMQFHTELASRKRIPA</sequence>
<accession>A0A9Q2KYC6</accession>
<proteinExistence type="predicted"/>
<evidence type="ECO:0000313" key="4">
    <source>
        <dbReference type="Proteomes" id="UP000701999"/>
    </source>
</evidence>
<dbReference type="EMBL" id="JACVKN010000180">
    <property type="protein sequence ID" value="MBK2065720.1"/>
    <property type="molecule type" value="Genomic_DNA"/>
</dbReference>
<dbReference type="Proteomes" id="UP000701999">
    <property type="component" value="Unassembled WGS sequence"/>
</dbReference>
<dbReference type="EMBL" id="JACVKN010000154">
    <property type="protein sequence ID" value="MBK2065440.1"/>
    <property type="molecule type" value="Genomic_DNA"/>
</dbReference>
<comment type="caution">
    <text evidence="3">The sequence shown here is derived from an EMBL/GenBank/DDBJ whole genome shotgun (WGS) entry which is preliminary data.</text>
</comment>
<keyword evidence="4" id="KW-1185">Reference proteome</keyword>
<organism evidence="3 4">
    <name type="scientific">Francisella noatunensis</name>
    <dbReference type="NCBI Taxonomy" id="657445"/>
    <lineage>
        <taxon>Bacteria</taxon>
        <taxon>Pseudomonadati</taxon>
        <taxon>Pseudomonadota</taxon>
        <taxon>Gammaproteobacteria</taxon>
        <taxon>Thiotrichales</taxon>
        <taxon>Francisellaceae</taxon>
        <taxon>Francisella</taxon>
    </lineage>
</organism>
<evidence type="ECO:0000313" key="3">
    <source>
        <dbReference type="EMBL" id="MBK2065720.1"/>
    </source>
</evidence>
<dbReference type="PANTHER" id="PTHR37023:SF1">
    <property type="entry name" value="ISSOD25 TRANSPOSASE TNPA_ISSOD25"/>
    <property type="match status" value="1"/>
</dbReference>
<evidence type="ECO:0000313" key="2">
    <source>
        <dbReference type="EMBL" id="MBK2065440.1"/>
    </source>
</evidence>
<dbReference type="GO" id="GO:0006313">
    <property type="term" value="P:DNA transposition"/>
    <property type="evidence" value="ECO:0007669"/>
    <property type="project" value="InterPro"/>
</dbReference>
<evidence type="ECO:0000259" key="1">
    <source>
        <dbReference type="Pfam" id="PF04986"/>
    </source>
</evidence>